<evidence type="ECO:0000256" key="1">
    <source>
        <dbReference type="SAM" id="Phobius"/>
    </source>
</evidence>
<comment type="caution">
    <text evidence="2">The sequence shown here is derived from an EMBL/GenBank/DDBJ whole genome shotgun (WGS) entry which is preliminary data.</text>
</comment>
<dbReference type="RefSeq" id="WP_367955038.1">
    <property type="nucleotide sequence ID" value="NZ_JBDPGJ010000003.1"/>
</dbReference>
<keyword evidence="3" id="KW-1185">Reference proteome</keyword>
<accession>A0ABV3SLG5</accession>
<dbReference type="Proteomes" id="UP001556692">
    <property type="component" value="Unassembled WGS sequence"/>
</dbReference>
<feature type="transmembrane region" description="Helical" evidence="1">
    <location>
        <begin position="80"/>
        <end position="100"/>
    </location>
</feature>
<reference evidence="2 3" key="1">
    <citation type="submission" date="2024-05" db="EMBL/GenBank/DDBJ databases">
        <authorList>
            <person name="Jiang F."/>
        </authorList>
    </citation>
    <scope>NUCLEOTIDE SEQUENCE [LARGE SCALE GENOMIC DNA]</scope>
    <source>
        <strain evidence="2 3">LZ166</strain>
    </source>
</reference>
<keyword evidence="1" id="KW-0812">Transmembrane</keyword>
<dbReference type="InterPro" id="IPR013901">
    <property type="entry name" value="Anthrone_oxy"/>
</dbReference>
<feature type="transmembrane region" description="Helical" evidence="1">
    <location>
        <begin position="132"/>
        <end position="151"/>
    </location>
</feature>
<keyword evidence="1" id="KW-1133">Transmembrane helix</keyword>
<dbReference type="EMBL" id="JBDPGJ010000003">
    <property type="protein sequence ID" value="MEX0407170.1"/>
    <property type="molecule type" value="Genomic_DNA"/>
</dbReference>
<evidence type="ECO:0000313" key="3">
    <source>
        <dbReference type="Proteomes" id="UP001556692"/>
    </source>
</evidence>
<dbReference type="Pfam" id="PF08592">
    <property type="entry name" value="Anthrone_oxy"/>
    <property type="match status" value="1"/>
</dbReference>
<feature type="transmembrane region" description="Helical" evidence="1">
    <location>
        <begin position="53"/>
        <end position="73"/>
    </location>
</feature>
<organism evidence="2 3">
    <name type="scientific">Aquibium pacificus</name>
    <dbReference type="NCBI Taxonomy" id="3153579"/>
    <lineage>
        <taxon>Bacteria</taxon>
        <taxon>Pseudomonadati</taxon>
        <taxon>Pseudomonadota</taxon>
        <taxon>Alphaproteobacteria</taxon>
        <taxon>Hyphomicrobiales</taxon>
        <taxon>Phyllobacteriaceae</taxon>
        <taxon>Aquibium</taxon>
    </lineage>
</organism>
<sequence length="174" mass="18817">MNALVVPLQFLAGLLFSMVAGSVFGIWRGYNPLAYSANTFVEMHQGAVRGLNVLLPGIALASIALVAALAWLARGKGMIFWLYVCAICLMIAGGLATRIFNQPINAQVMTWTADTLPADWGTIRDVWWNWHVVRTGISVLAMAVLLAAILADRPAVRERQSAHATEPGSDSTPR</sequence>
<gene>
    <name evidence="2" type="ORF">ABGN05_16005</name>
</gene>
<evidence type="ECO:0000313" key="2">
    <source>
        <dbReference type="EMBL" id="MEX0407170.1"/>
    </source>
</evidence>
<proteinExistence type="predicted"/>
<keyword evidence="1" id="KW-0472">Membrane</keyword>
<protein>
    <submittedName>
        <fullName evidence="2">DUF1772 domain-containing protein</fullName>
    </submittedName>
</protein>
<name>A0ABV3SLG5_9HYPH</name>